<gene>
    <name evidence="2" type="ORF">B9R14_03725</name>
    <name evidence="1" type="ORF">HVS_15590</name>
</gene>
<dbReference type="OrthoDB" id="8704087at2"/>
<evidence type="ECO:0000313" key="1">
    <source>
        <dbReference type="EMBL" id="AUG58958.1"/>
    </source>
</evidence>
<dbReference type="RefSeq" id="WP_101303705.1">
    <property type="nucleotide sequence ID" value="NZ_CP025197.1"/>
</dbReference>
<name>A0A2K9E8V1_9FIRM</name>
<protein>
    <submittedName>
        <fullName evidence="1">Uncharacterized protein</fullName>
    </submittedName>
</protein>
<proteinExistence type="predicted"/>
<dbReference type="Proteomes" id="UP000239720">
    <property type="component" value="Unassembled WGS sequence"/>
</dbReference>
<evidence type="ECO:0000313" key="4">
    <source>
        <dbReference type="Proteomes" id="UP000239720"/>
    </source>
</evidence>
<sequence length="177" mass="20687">MKNNGIRIMAGSPDEYKFHMKLFLQYVTKEQADSLIEQNVQAFGDFCWVDFENEKQLDSVTKEELARLLYMSHMKEPLDSFKIDSLINEYAYLCHDDGIWNNTYLCDISQYKSVLNYKVSQALKKSGKENMDGNIVNELFEMCTDGLLIDLQEVQTDEIGIYIYSMASAHWMIWKMP</sequence>
<evidence type="ECO:0000313" key="2">
    <source>
        <dbReference type="EMBL" id="PQQ65963.1"/>
    </source>
</evidence>
<dbReference type="KEGG" id="hsc:HVS_15590"/>
<keyword evidence="3" id="KW-1185">Reference proteome</keyword>
<dbReference type="AlphaFoldDB" id="A0A2K9E8V1"/>
<evidence type="ECO:0000313" key="3">
    <source>
        <dbReference type="Proteomes" id="UP000233534"/>
    </source>
</evidence>
<dbReference type="EMBL" id="CP025197">
    <property type="protein sequence ID" value="AUG58958.1"/>
    <property type="molecule type" value="Genomic_DNA"/>
</dbReference>
<organism evidence="1 3">
    <name type="scientific">Acetivibrio saccincola</name>
    <dbReference type="NCBI Taxonomy" id="1677857"/>
    <lineage>
        <taxon>Bacteria</taxon>
        <taxon>Bacillati</taxon>
        <taxon>Bacillota</taxon>
        <taxon>Clostridia</taxon>
        <taxon>Eubacteriales</taxon>
        <taxon>Oscillospiraceae</taxon>
        <taxon>Acetivibrio</taxon>
    </lineage>
</organism>
<dbReference type="Proteomes" id="UP000233534">
    <property type="component" value="Chromosome"/>
</dbReference>
<accession>A0A2K9E8V1</accession>
<dbReference type="EMBL" id="NEMB01000003">
    <property type="protein sequence ID" value="PQQ65963.1"/>
    <property type="molecule type" value="Genomic_DNA"/>
</dbReference>
<reference evidence="1 3" key="1">
    <citation type="submission" date="2017-12" db="EMBL/GenBank/DDBJ databases">
        <title>Complete genome sequence of Herbivorax saccincola GGR1, a novel Cellulosome-producing hydrolytic bacterium in a thermophilic biogas plant, established by Illumina and Nanopore MinION sequencing.</title>
        <authorList>
            <person name="Pechtl A."/>
            <person name="Ruckert C."/>
            <person name="Koeck D.E."/>
            <person name="Maus I."/>
            <person name="Winkler A."/>
            <person name="Kalinowski J."/>
            <person name="Puhler A."/>
            <person name="Schwarz W.W."/>
            <person name="Zverlov V.V."/>
            <person name="Schluter A."/>
            <person name="Liebl W."/>
        </authorList>
    </citation>
    <scope>NUCLEOTIDE SEQUENCE [LARGE SCALE GENOMIC DNA]</scope>
    <source>
        <strain evidence="1">GGR1</strain>
        <strain evidence="3">SR1</strain>
    </source>
</reference>
<reference evidence="2 4" key="2">
    <citation type="journal article" date="2018" name="Syst. Appl. Microbiol.">
        <title>Characterization and high-quality draft genome sequence of Herbivorax saccincola A7, an anaerobic, alkaliphilic, thermophilic, cellulolytic, and xylanolytic bacterium.</title>
        <authorList>
            <person name="Aikawa S."/>
            <person name="Baramee S."/>
            <person name="Sermsathanaswadi J."/>
            <person name="Thianheng P."/>
            <person name="Tachaapaikoon C."/>
            <person name="Shikata A."/>
            <person name="Waeonukul R."/>
            <person name="Pason P."/>
            <person name="Ratanakhanokchai K."/>
            <person name="Kosugi A."/>
        </authorList>
    </citation>
    <scope>NUCLEOTIDE SEQUENCE [LARGE SCALE GENOMIC DNA]</scope>
    <source>
        <strain evidence="2 4">A7</strain>
    </source>
</reference>